<sequence>MSEAEADKIERFTSRVEEEAGHEIWVDQELGDDLGWFMVETQIELQGRSFDAEVDFNLSESEVSLLYAEITIDPSDEEEETVLDEEAERIDWGDDYVLYELYPTESKVKEVVDELRAVHSEIFC</sequence>
<accession>A0ABD5PK81</accession>
<name>A0ABD5PK81_9EURY</name>
<protein>
    <submittedName>
        <fullName evidence="1">Uncharacterized protein</fullName>
    </submittedName>
</protein>
<keyword evidence="2" id="KW-1185">Reference proteome</keyword>
<comment type="caution">
    <text evidence="1">The sequence shown here is derived from an EMBL/GenBank/DDBJ whole genome shotgun (WGS) entry which is preliminary data.</text>
</comment>
<evidence type="ECO:0000313" key="1">
    <source>
        <dbReference type="EMBL" id="MFC4540819.1"/>
    </source>
</evidence>
<dbReference type="EMBL" id="JBHSFA010000002">
    <property type="protein sequence ID" value="MFC4540819.1"/>
    <property type="molecule type" value="Genomic_DNA"/>
</dbReference>
<evidence type="ECO:0000313" key="2">
    <source>
        <dbReference type="Proteomes" id="UP001595898"/>
    </source>
</evidence>
<dbReference type="RefSeq" id="WP_250138979.1">
    <property type="nucleotide sequence ID" value="NZ_JALIQP010000001.1"/>
</dbReference>
<dbReference type="Proteomes" id="UP001595898">
    <property type="component" value="Unassembled WGS sequence"/>
</dbReference>
<organism evidence="1 2">
    <name type="scientific">Halosolutus amylolyticus</name>
    <dbReference type="NCBI Taxonomy" id="2932267"/>
    <lineage>
        <taxon>Archaea</taxon>
        <taxon>Methanobacteriati</taxon>
        <taxon>Methanobacteriota</taxon>
        <taxon>Stenosarchaea group</taxon>
        <taxon>Halobacteria</taxon>
        <taxon>Halobacteriales</taxon>
        <taxon>Natrialbaceae</taxon>
        <taxon>Halosolutus</taxon>
    </lineage>
</organism>
<gene>
    <name evidence="1" type="ORF">ACFO5R_02610</name>
</gene>
<proteinExistence type="predicted"/>
<reference evidence="1 2" key="1">
    <citation type="journal article" date="2019" name="Int. J. Syst. Evol. Microbiol.">
        <title>The Global Catalogue of Microorganisms (GCM) 10K type strain sequencing project: providing services to taxonomists for standard genome sequencing and annotation.</title>
        <authorList>
            <consortium name="The Broad Institute Genomics Platform"/>
            <consortium name="The Broad Institute Genome Sequencing Center for Infectious Disease"/>
            <person name="Wu L."/>
            <person name="Ma J."/>
        </authorList>
    </citation>
    <scope>NUCLEOTIDE SEQUENCE [LARGE SCALE GENOMIC DNA]</scope>
    <source>
        <strain evidence="1 2">WLHS5</strain>
    </source>
</reference>
<dbReference type="AlphaFoldDB" id="A0ABD5PK81"/>